<dbReference type="KEGG" id="vie:OL234_07525"/>
<dbReference type="NCBIfam" id="NF040897">
    <property type="entry name" value="SPJ_0845_Nterm"/>
    <property type="match status" value="1"/>
</dbReference>
<dbReference type="RefSeq" id="WP_275468631.1">
    <property type="nucleotide sequence ID" value="NZ_CP110232.1"/>
</dbReference>
<organism evidence="1 2">
    <name type="scientific">Vagococcus intermedius</name>
    <dbReference type="NCBI Taxonomy" id="2991418"/>
    <lineage>
        <taxon>Bacteria</taxon>
        <taxon>Bacillati</taxon>
        <taxon>Bacillota</taxon>
        <taxon>Bacilli</taxon>
        <taxon>Lactobacillales</taxon>
        <taxon>Enterococcaceae</taxon>
        <taxon>Vagococcus</taxon>
    </lineage>
</organism>
<dbReference type="EMBL" id="CP110232">
    <property type="protein sequence ID" value="WEG72828.1"/>
    <property type="molecule type" value="Genomic_DNA"/>
</dbReference>
<evidence type="ECO:0000313" key="2">
    <source>
        <dbReference type="Proteomes" id="UP001179647"/>
    </source>
</evidence>
<name>A0AAF0CTT5_9ENTE</name>
<evidence type="ECO:0000313" key="1">
    <source>
        <dbReference type="EMBL" id="WEG72828.1"/>
    </source>
</evidence>
<dbReference type="AlphaFoldDB" id="A0AAF0CTT5"/>
<dbReference type="InterPro" id="IPR047909">
    <property type="entry name" value="SPJ_0845-like_N"/>
</dbReference>
<proteinExistence type="predicted"/>
<sequence>MGLKFKKDDRLERAFDSFAFDPLKEEVNAKAQAAREAAAKFLEEETDHSDQESVDD</sequence>
<reference evidence="1" key="1">
    <citation type="submission" date="2022-10" db="EMBL/GenBank/DDBJ databases">
        <title>Vagococcus sp. isolated from poultry meat.</title>
        <authorList>
            <person name="Johansson P."/>
            <person name="Bjorkroth J."/>
        </authorList>
    </citation>
    <scope>NUCLEOTIDE SEQUENCE</scope>
    <source>
        <strain evidence="1">STAA11</strain>
    </source>
</reference>
<accession>A0AAF0CTT5</accession>
<gene>
    <name evidence="1" type="ORF">OL234_07525</name>
</gene>
<protein>
    <submittedName>
        <fullName evidence="1">SPJ_0845 family protein</fullName>
    </submittedName>
</protein>
<dbReference type="Proteomes" id="UP001179647">
    <property type="component" value="Chromosome"/>
</dbReference>
<keyword evidence="2" id="KW-1185">Reference proteome</keyword>